<accession>A0A1I4KH00</accession>
<feature type="transmembrane region" description="Helical" evidence="1">
    <location>
        <begin position="38"/>
        <end position="56"/>
    </location>
</feature>
<dbReference type="STRING" id="266892.SAMN04488054_1053"/>
<evidence type="ECO:0000313" key="3">
    <source>
        <dbReference type="Proteomes" id="UP000199668"/>
    </source>
</evidence>
<protein>
    <submittedName>
        <fullName evidence="2">Uncharacterized protein</fullName>
    </submittedName>
</protein>
<organism evidence="2 3">
    <name type="scientific">Salibacterium qingdaonense</name>
    <dbReference type="NCBI Taxonomy" id="266892"/>
    <lineage>
        <taxon>Bacteria</taxon>
        <taxon>Bacillati</taxon>
        <taxon>Bacillota</taxon>
        <taxon>Bacilli</taxon>
        <taxon>Bacillales</taxon>
        <taxon>Bacillaceae</taxon>
    </lineage>
</organism>
<evidence type="ECO:0000256" key="1">
    <source>
        <dbReference type="SAM" id="Phobius"/>
    </source>
</evidence>
<proteinExistence type="predicted"/>
<dbReference type="Proteomes" id="UP000199668">
    <property type="component" value="Unassembled WGS sequence"/>
</dbReference>
<reference evidence="2 3" key="1">
    <citation type="submission" date="2016-10" db="EMBL/GenBank/DDBJ databases">
        <authorList>
            <person name="de Groot N.N."/>
        </authorList>
    </citation>
    <scope>NUCLEOTIDE SEQUENCE [LARGE SCALE GENOMIC DNA]</scope>
    <source>
        <strain evidence="2 3">CGMCC 1.6134</strain>
    </source>
</reference>
<dbReference type="EMBL" id="FOTY01000005">
    <property type="protein sequence ID" value="SFL77891.1"/>
    <property type="molecule type" value="Genomic_DNA"/>
</dbReference>
<keyword evidence="1" id="KW-0472">Membrane</keyword>
<gene>
    <name evidence="2" type="ORF">SAMN04488054_1053</name>
</gene>
<evidence type="ECO:0000313" key="2">
    <source>
        <dbReference type="EMBL" id="SFL77891.1"/>
    </source>
</evidence>
<dbReference type="AlphaFoldDB" id="A0A1I4KH00"/>
<sequence>MEQSVFIIAMVALGSTLVLFISSILNEGLKGIRRFSKWLMTLFLVYVVTYALYLSFQFI</sequence>
<name>A0A1I4KH00_9BACI</name>
<dbReference type="OrthoDB" id="2930560at2"/>
<keyword evidence="1" id="KW-1133">Transmembrane helix</keyword>
<keyword evidence="3" id="KW-1185">Reference proteome</keyword>
<keyword evidence="1" id="KW-0812">Transmembrane</keyword>
<feature type="transmembrane region" description="Helical" evidence="1">
    <location>
        <begin position="6"/>
        <end position="26"/>
    </location>
</feature>